<evidence type="ECO:0000313" key="3">
    <source>
        <dbReference type="EMBL" id="KAA5603279.1"/>
    </source>
</evidence>
<sequence length="345" mass="36311">MRARFRSLIAAAVVVAALPFAATAVAKPKALPVEPVALAVQATPIASFDPGEPERKRFGRLEFRGGLELSADSPAFGGWSALRLDASGERILAVSDAGVWLTGRLDTANGRLSGLGDVKIAAMRGSAGETLARIGRADVESLAVDGTACYVGIERVHEIRRYDCSGAPFAARGMPRPVPSALKKMPRNSGLEALVAVPRDLAGTGSALAGSLIGITETGETGEADSLGFIIRGARFATFRVKRSDDFSVTDAALAGNDLLVLERHYSLLRGVSMRVRRIPLAAIGPGAMVDGEVLMTAGRGRQIDNMEGLAVHTNAAGETILTMISDDNFSFLQRTLILQFALLD</sequence>
<evidence type="ECO:0000256" key="1">
    <source>
        <dbReference type="SAM" id="SignalP"/>
    </source>
</evidence>
<feature type="signal peptide" evidence="1">
    <location>
        <begin position="1"/>
        <end position="26"/>
    </location>
</feature>
<dbReference type="Proteomes" id="UP000323886">
    <property type="component" value="Unassembled WGS sequence"/>
</dbReference>
<name>A0A5M6I6A9_9HYPH</name>
<dbReference type="InterPro" id="IPR027372">
    <property type="entry name" value="Phytase-like_dom"/>
</dbReference>
<feature type="chain" id="PRO_5024272416" evidence="1">
    <location>
        <begin position="27"/>
        <end position="345"/>
    </location>
</feature>
<accession>A0A5M6I6A9</accession>
<protein>
    <submittedName>
        <fullName evidence="3">Twin-arginine translocation pathway signal</fullName>
    </submittedName>
</protein>
<evidence type="ECO:0000313" key="4">
    <source>
        <dbReference type="Proteomes" id="UP000323886"/>
    </source>
</evidence>
<evidence type="ECO:0000259" key="2">
    <source>
        <dbReference type="Pfam" id="PF13449"/>
    </source>
</evidence>
<keyword evidence="1" id="KW-0732">Signal</keyword>
<feature type="domain" description="Phytase-like" evidence="2">
    <location>
        <begin position="75"/>
        <end position="330"/>
    </location>
</feature>
<dbReference type="PIRSF" id="PIRSF031900">
    <property type="entry name" value="UCP031900"/>
    <property type="match status" value="1"/>
</dbReference>
<organism evidence="3 4">
    <name type="scientific">Blastochloris sulfoviridis</name>
    <dbReference type="NCBI Taxonomy" id="50712"/>
    <lineage>
        <taxon>Bacteria</taxon>
        <taxon>Pseudomonadati</taxon>
        <taxon>Pseudomonadota</taxon>
        <taxon>Alphaproteobacteria</taxon>
        <taxon>Hyphomicrobiales</taxon>
        <taxon>Blastochloridaceae</taxon>
        <taxon>Blastochloris</taxon>
    </lineage>
</organism>
<dbReference type="EMBL" id="VWPL01000002">
    <property type="protein sequence ID" value="KAA5603279.1"/>
    <property type="molecule type" value="Genomic_DNA"/>
</dbReference>
<dbReference type="OrthoDB" id="9798693at2"/>
<dbReference type="RefSeq" id="WP_150095828.1">
    <property type="nucleotide sequence ID" value="NZ_VWPL01000002.1"/>
</dbReference>
<dbReference type="AlphaFoldDB" id="A0A5M6I6A9"/>
<gene>
    <name evidence="3" type="ORF">F1193_01075</name>
</gene>
<reference evidence="3 4" key="1">
    <citation type="submission" date="2019-09" db="EMBL/GenBank/DDBJ databases">
        <title>Draft Whole-Genome sequence of Blastochloris sulfoviridis DSM 729.</title>
        <authorList>
            <person name="Meyer T.E."/>
            <person name="Kyndt J.A."/>
        </authorList>
    </citation>
    <scope>NUCLEOTIDE SEQUENCE [LARGE SCALE GENOMIC DNA]</scope>
    <source>
        <strain evidence="3 4">DSM 729</strain>
    </source>
</reference>
<dbReference type="Pfam" id="PF13449">
    <property type="entry name" value="Phytase-like"/>
    <property type="match status" value="1"/>
</dbReference>
<proteinExistence type="predicted"/>
<comment type="caution">
    <text evidence="3">The sequence shown here is derived from an EMBL/GenBank/DDBJ whole genome shotgun (WGS) entry which is preliminary data.</text>
</comment>
<keyword evidence="4" id="KW-1185">Reference proteome</keyword>
<dbReference type="InterPro" id="IPR014567">
    <property type="entry name" value="UCP031900"/>
</dbReference>